<comment type="caution">
    <text evidence="1">The sequence shown here is derived from an EMBL/GenBank/DDBJ whole genome shotgun (WGS) entry which is preliminary data.</text>
</comment>
<sequence>MAAILGVTRVHVTDRITKRPDFPKPFINVSRRLRYWRQSDVQAWMQKGTK</sequence>
<evidence type="ECO:0000313" key="1">
    <source>
        <dbReference type="EMBL" id="KGH12127.1"/>
    </source>
</evidence>
<proteinExistence type="predicted"/>
<dbReference type="EMBL" id="AWTP01000107">
    <property type="protein sequence ID" value="KGH12127.1"/>
    <property type="molecule type" value="Genomic_DNA"/>
</dbReference>
<accession>A0A0E3C1G0</accession>
<organism evidence="1 2">
    <name type="scientific">Comamonas thiooxydans</name>
    <dbReference type="NCBI Taxonomy" id="363952"/>
    <lineage>
        <taxon>Bacteria</taxon>
        <taxon>Pseudomonadati</taxon>
        <taxon>Pseudomonadota</taxon>
        <taxon>Betaproteobacteria</taxon>
        <taxon>Burkholderiales</taxon>
        <taxon>Comamonadaceae</taxon>
        <taxon>Comamonas</taxon>
    </lineage>
</organism>
<evidence type="ECO:0000313" key="2">
    <source>
        <dbReference type="Proteomes" id="UP000029549"/>
    </source>
</evidence>
<reference evidence="1 2" key="1">
    <citation type="submission" date="2013-09" db="EMBL/GenBank/DDBJ databases">
        <title>High correlation between genotypes and phenotypes of environmental bacteria Comamonas testosteroni strains.</title>
        <authorList>
            <person name="Liu L."/>
            <person name="Zhu W."/>
            <person name="Xia X."/>
            <person name="Xu B."/>
            <person name="Luo M."/>
            <person name="Wang G."/>
        </authorList>
    </citation>
    <scope>NUCLEOTIDE SEQUENCE [LARGE SCALE GENOMIC DNA]</scope>
    <source>
        <strain evidence="1 2">DF2</strain>
    </source>
</reference>
<protein>
    <submittedName>
        <fullName evidence="1">Sigma-70 region 4 domain-containing protein</fullName>
    </submittedName>
</protein>
<gene>
    <name evidence="1" type="ORF">P608_11350</name>
</gene>
<dbReference type="Proteomes" id="UP000029549">
    <property type="component" value="Unassembled WGS sequence"/>
</dbReference>
<name>A0A0E3C1G0_9BURK</name>
<dbReference type="AlphaFoldDB" id="A0A0E3C1G0"/>
<keyword evidence="2" id="KW-1185">Reference proteome</keyword>